<proteinExistence type="predicted"/>
<geneLocation type="plasmid" evidence="2 3">
    <name>pRphaN771a</name>
</geneLocation>
<evidence type="ECO:0000313" key="3">
    <source>
        <dbReference type="Proteomes" id="UP000078551"/>
    </source>
</evidence>
<feature type="region of interest" description="Disordered" evidence="1">
    <location>
        <begin position="307"/>
        <end position="329"/>
    </location>
</feature>
<dbReference type="Proteomes" id="UP000078551">
    <property type="component" value="Plasmid pRphaN771a"/>
</dbReference>
<reference evidence="2 3" key="1">
    <citation type="submission" date="2015-11" db="EMBL/GenBank/DDBJ databases">
        <title>The limits of bacterial species coexistence and the symbiotic plasmid transference in sympatric Rhizobium populations.</title>
        <authorList>
            <person name="Perez-Carrascal O.M."/>
            <person name="VanInsberghe D."/>
            <person name="Juarez S."/>
            <person name="Polz M.F."/>
            <person name="Vinuesa P."/>
            <person name="Gonzalez V."/>
        </authorList>
    </citation>
    <scope>NUCLEOTIDE SEQUENCE [LARGE SCALE GENOMIC DNA]</scope>
    <source>
        <strain evidence="2 3">N771</strain>
        <plasmid evidence="2 3">pRphaN771a</plasmid>
    </source>
</reference>
<name>A0ABM6CFK5_9HYPH</name>
<sequence>MNDKMDNAKTQVEETWRRFWDDHKDFDSKWVRHVLHNLAEYLPFVFEYEAAKEGFTTMLEKSRVELLSDFDWTIAGEDLPVSALEKLRIYRLYLAVRAYAFYGLKLEDSNRGADWETFLDMADLGMTTQSWLQDQEAKRSFSAARARLKLDHPEWLAGLSADEVAALAGVSRKSVMNLLAPKSGGTFQTRTDGSISVESARAWLEARPDFRPSIWHLQEDLSLARPGQKDFIDGDPVWVPVAKDGTWFSPEHALPDGCFHVVCDNDREEQTFDDYWEALDFLSRATSPLWRCPDEAGRWHLKSTSRWDRKTRQEIQSKIGQTREERGEK</sequence>
<evidence type="ECO:0008006" key="4">
    <source>
        <dbReference type="Google" id="ProtNLM"/>
    </source>
</evidence>
<keyword evidence="2" id="KW-0614">Plasmid</keyword>
<accession>A0ABM6CFK5</accession>
<organism evidence="2 3">
    <name type="scientific">Rhizobium phaseoli</name>
    <dbReference type="NCBI Taxonomy" id="396"/>
    <lineage>
        <taxon>Bacteria</taxon>
        <taxon>Pseudomonadati</taxon>
        <taxon>Pseudomonadota</taxon>
        <taxon>Alphaproteobacteria</taxon>
        <taxon>Hyphomicrobiales</taxon>
        <taxon>Rhizobiaceae</taxon>
        <taxon>Rhizobium/Agrobacterium group</taxon>
        <taxon>Rhizobium</taxon>
    </lineage>
</organism>
<gene>
    <name evidence="2" type="ORF">AMC81_PA00033</name>
</gene>
<dbReference type="RefSeq" id="WP_064832677.1">
    <property type="nucleotide sequence ID" value="NZ_CP013569.1"/>
</dbReference>
<evidence type="ECO:0000313" key="2">
    <source>
        <dbReference type="EMBL" id="ANL87057.1"/>
    </source>
</evidence>
<protein>
    <recommendedName>
        <fullName evidence="4">Helix-turn-helix domain-containing protein</fullName>
    </recommendedName>
</protein>
<evidence type="ECO:0000256" key="1">
    <source>
        <dbReference type="SAM" id="MobiDB-lite"/>
    </source>
</evidence>
<dbReference type="EMBL" id="CP013569">
    <property type="protein sequence ID" value="ANL87057.1"/>
    <property type="molecule type" value="Genomic_DNA"/>
</dbReference>
<keyword evidence="3" id="KW-1185">Reference proteome</keyword>